<dbReference type="EMBL" id="VJMH01000252">
    <property type="protein sequence ID" value="KAF0717417.1"/>
    <property type="molecule type" value="Genomic_DNA"/>
</dbReference>
<name>A0A485K7C9_9STRA</name>
<sequence>MPSTDDATTALFVGQYNRRPVTIQALNHAIHVNQAAVNRLADAIGLHAKLSHPNIVAFVGFACLDATTSLVAVTEFLPQGTGLFLGEAPGLA</sequence>
<dbReference type="Proteomes" id="UP000332933">
    <property type="component" value="Unassembled WGS sequence"/>
</dbReference>
<dbReference type="SUPFAM" id="SSF56112">
    <property type="entry name" value="Protein kinase-like (PK-like)"/>
    <property type="match status" value="1"/>
</dbReference>
<gene>
    <name evidence="2" type="primary">Aste57867_2299</name>
    <name evidence="1" type="ORF">As57867_002294</name>
    <name evidence="2" type="ORF">ASTE57867_2299</name>
</gene>
<protein>
    <submittedName>
        <fullName evidence="2">Aste57867_2299 protein</fullName>
    </submittedName>
</protein>
<dbReference type="EMBL" id="CAADRA010000252">
    <property type="protein sequence ID" value="VFT79502.1"/>
    <property type="molecule type" value="Genomic_DNA"/>
</dbReference>
<organism evidence="2 3">
    <name type="scientific">Aphanomyces stellatus</name>
    <dbReference type="NCBI Taxonomy" id="120398"/>
    <lineage>
        <taxon>Eukaryota</taxon>
        <taxon>Sar</taxon>
        <taxon>Stramenopiles</taxon>
        <taxon>Oomycota</taxon>
        <taxon>Saprolegniomycetes</taxon>
        <taxon>Saprolegniales</taxon>
        <taxon>Verrucalvaceae</taxon>
        <taxon>Aphanomyces</taxon>
    </lineage>
</organism>
<accession>A0A485K7C9</accession>
<dbReference type="Gene3D" id="3.30.200.20">
    <property type="entry name" value="Phosphorylase Kinase, domain 1"/>
    <property type="match status" value="1"/>
</dbReference>
<reference evidence="2 3" key="1">
    <citation type="submission" date="2019-03" db="EMBL/GenBank/DDBJ databases">
        <authorList>
            <person name="Gaulin E."/>
            <person name="Dumas B."/>
        </authorList>
    </citation>
    <scope>NUCLEOTIDE SEQUENCE [LARGE SCALE GENOMIC DNA]</scope>
    <source>
        <strain evidence="2">CBS 568.67</strain>
    </source>
</reference>
<reference evidence="1" key="2">
    <citation type="submission" date="2019-06" db="EMBL/GenBank/DDBJ databases">
        <title>Genomics analysis of Aphanomyces spp. identifies a new class of oomycete effector associated with host adaptation.</title>
        <authorList>
            <person name="Gaulin E."/>
        </authorList>
    </citation>
    <scope>NUCLEOTIDE SEQUENCE</scope>
    <source>
        <strain evidence="1">CBS 578.67</strain>
    </source>
</reference>
<evidence type="ECO:0000313" key="1">
    <source>
        <dbReference type="EMBL" id="KAF0717417.1"/>
    </source>
</evidence>
<keyword evidence="3" id="KW-1185">Reference proteome</keyword>
<proteinExistence type="predicted"/>
<dbReference type="AlphaFoldDB" id="A0A485K7C9"/>
<dbReference type="InterPro" id="IPR011009">
    <property type="entry name" value="Kinase-like_dom_sf"/>
</dbReference>
<evidence type="ECO:0000313" key="2">
    <source>
        <dbReference type="EMBL" id="VFT79502.1"/>
    </source>
</evidence>
<evidence type="ECO:0000313" key="3">
    <source>
        <dbReference type="Proteomes" id="UP000332933"/>
    </source>
</evidence>